<evidence type="ECO:0000313" key="2">
    <source>
        <dbReference type="EMBL" id="JAH75613.1"/>
    </source>
</evidence>
<keyword evidence="1" id="KW-0472">Membrane</keyword>
<reference evidence="2" key="2">
    <citation type="journal article" date="2015" name="Fish Shellfish Immunol.">
        <title>Early steps in the European eel (Anguilla anguilla)-Vibrio vulnificus interaction in the gills: Role of the RtxA13 toxin.</title>
        <authorList>
            <person name="Callol A."/>
            <person name="Pajuelo D."/>
            <person name="Ebbesson L."/>
            <person name="Teles M."/>
            <person name="MacKenzie S."/>
            <person name="Amaro C."/>
        </authorList>
    </citation>
    <scope>NUCLEOTIDE SEQUENCE</scope>
</reference>
<dbReference type="AlphaFoldDB" id="A0A0E9VEI1"/>
<proteinExistence type="predicted"/>
<keyword evidence="1" id="KW-1133">Transmembrane helix</keyword>
<protein>
    <submittedName>
        <fullName evidence="2">Uncharacterized protein</fullName>
    </submittedName>
</protein>
<name>A0A0E9VEI1_ANGAN</name>
<evidence type="ECO:0000256" key="1">
    <source>
        <dbReference type="SAM" id="Phobius"/>
    </source>
</evidence>
<sequence>MFEACGFPAWYIFLTIALPLLLWPH</sequence>
<feature type="transmembrane region" description="Helical" evidence="1">
    <location>
        <begin position="6"/>
        <end position="23"/>
    </location>
</feature>
<dbReference type="EMBL" id="GBXM01032964">
    <property type="protein sequence ID" value="JAH75613.1"/>
    <property type="molecule type" value="Transcribed_RNA"/>
</dbReference>
<accession>A0A0E9VEI1</accession>
<reference evidence="2" key="1">
    <citation type="submission" date="2014-11" db="EMBL/GenBank/DDBJ databases">
        <authorList>
            <person name="Amaro Gonzalez C."/>
        </authorList>
    </citation>
    <scope>NUCLEOTIDE SEQUENCE</scope>
</reference>
<keyword evidence="1" id="KW-0812">Transmembrane</keyword>
<organism evidence="2">
    <name type="scientific">Anguilla anguilla</name>
    <name type="common">European freshwater eel</name>
    <name type="synonym">Muraena anguilla</name>
    <dbReference type="NCBI Taxonomy" id="7936"/>
    <lineage>
        <taxon>Eukaryota</taxon>
        <taxon>Metazoa</taxon>
        <taxon>Chordata</taxon>
        <taxon>Craniata</taxon>
        <taxon>Vertebrata</taxon>
        <taxon>Euteleostomi</taxon>
        <taxon>Actinopterygii</taxon>
        <taxon>Neopterygii</taxon>
        <taxon>Teleostei</taxon>
        <taxon>Anguilliformes</taxon>
        <taxon>Anguillidae</taxon>
        <taxon>Anguilla</taxon>
    </lineage>
</organism>